<name>A0A9W4X5M5_9GLOM</name>
<dbReference type="InterPro" id="IPR012974">
    <property type="entry name" value="NOP58/56_N"/>
</dbReference>
<gene>
    <name evidence="2" type="ORF">FWILDA_LOCUS13507</name>
</gene>
<dbReference type="Proteomes" id="UP001153678">
    <property type="component" value="Unassembled WGS sequence"/>
</dbReference>
<comment type="caution">
    <text evidence="2">The sequence shown here is derived from an EMBL/GenBank/DDBJ whole genome shotgun (WGS) entry which is preliminary data.</text>
</comment>
<sequence>MVKYVLFETAFGYALFERLQSEEIGAKLEQIQESVEDLVKFGKIVKLKAFAPFKNAVHALENANDISEGVVNEHLKAFLEMNLPKPGKKSSNMVLGVVDKSLAGSIQSELGYECETSELVLELVRGIRLHSDKLLSQVKDSELEK</sequence>
<dbReference type="PANTHER" id="PTHR10894">
    <property type="entry name" value="NUCLEOLAR PROTEIN 5 NUCLEOLAR PROTEIN NOP5 NOP58"/>
    <property type="match status" value="1"/>
</dbReference>
<evidence type="ECO:0000259" key="1">
    <source>
        <dbReference type="Pfam" id="PF08156"/>
    </source>
</evidence>
<dbReference type="OrthoDB" id="6780543at2759"/>
<dbReference type="GO" id="GO:0031428">
    <property type="term" value="C:box C/D methylation guide snoRNP complex"/>
    <property type="evidence" value="ECO:0007669"/>
    <property type="project" value="InterPro"/>
</dbReference>
<protein>
    <submittedName>
        <fullName evidence="2">8724_t:CDS:1</fullName>
    </submittedName>
</protein>
<feature type="non-terminal residue" evidence="2">
    <location>
        <position position="1"/>
    </location>
</feature>
<dbReference type="Pfam" id="PF08156">
    <property type="entry name" value="NOP5NT"/>
    <property type="match status" value="1"/>
</dbReference>
<dbReference type="GO" id="GO:0032040">
    <property type="term" value="C:small-subunit processome"/>
    <property type="evidence" value="ECO:0007669"/>
    <property type="project" value="InterPro"/>
</dbReference>
<dbReference type="GO" id="GO:0030515">
    <property type="term" value="F:snoRNA binding"/>
    <property type="evidence" value="ECO:0007669"/>
    <property type="project" value="InterPro"/>
</dbReference>
<keyword evidence="3" id="KW-1185">Reference proteome</keyword>
<dbReference type="InterPro" id="IPR045056">
    <property type="entry name" value="Nop56/Nop58"/>
</dbReference>
<feature type="domain" description="Nucleolar protein 58/56 N-terminal" evidence="1">
    <location>
        <begin position="4"/>
        <end position="69"/>
    </location>
</feature>
<organism evidence="2 3">
    <name type="scientific">Funneliformis geosporum</name>
    <dbReference type="NCBI Taxonomy" id="1117311"/>
    <lineage>
        <taxon>Eukaryota</taxon>
        <taxon>Fungi</taxon>
        <taxon>Fungi incertae sedis</taxon>
        <taxon>Mucoromycota</taxon>
        <taxon>Glomeromycotina</taxon>
        <taxon>Glomeromycetes</taxon>
        <taxon>Glomerales</taxon>
        <taxon>Glomeraceae</taxon>
        <taxon>Funneliformis</taxon>
    </lineage>
</organism>
<evidence type="ECO:0000313" key="3">
    <source>
        <dbReference type="Proteomes" id="UP001153678"/>
    </source>
</evidence>
<reference evidence="2" key="1">
    <citation type="submission" date="2022-08" db="EMBL/GenBank/DDBJ databases">
        <authorList>
            <person name="Kallberg Y."/>
            <person name="Tangrot J."/>
            <person name="Rosling A."/>
        </authorList>
    </citation>
    <scope>NUCLEOTIDE SEQUENCE</scope>
    <source>
        <strain evidence="2">Wild A</strain>
    </source>
</reference>
<dbReference type="AlphaFoldDB" id="A0A9W4X5M5"/>
<dbReference type="PANTHER" id="PTHR10894:SF0">
    <property type="entry name" value="NUCLEOLAR PROTEIN 56"/>
    <property type="match status" value="1"/>
</dbReference>
<evidence type="ECO:0000313" key="2">
    <source>
        <dbReference type="EMBL" id="CAI2188298.1"/>
    </source>
</evidence>
<dbReference type="EMBL" id="CAMKVN010005115">
    <property type="protein sequence ID" value="CAI2188298.1"/>
    <property type="molecule type" value="Genomic_DNA"/>
</dbReference>
<proteinExistence type="predicted"/>
<accession>A0A9W4X5M5</accession>